<dbReference type="EMBL" id="JAXOVC010000013">
    <property type="protein sequence ID" value="KAK4494796.1"/>
    <property type="molecule type" value="Genomic_DNA"/>
</dbReference>
<accession>A0ABR0E0M8</accession>
<reference evidence="1 2" key="1">
    <citation type="journal article" date="2023" name="G3 (Bethesda)">
        <title>A chromosome-level genome assembly of Zasmidium syzygii isolated from banana leaves.</title>
        <authorList>
            <person name="van Westerhoven A.C."/>
            <person name="Mehrabi R."/>
            <person name="Talebi R."/>
            <person name="Steentjes M.B.F."/>
            <person name="Corcolon B."/>
            <person name="Chong P.A."/>
            <person name="Kema G.H.J."/>
            <person name="Seidl M.F."/>
        </authorList>
    </citation>
    <scope>NUCLEOTIDE SEQUENCE [LARGE SCALE GENOMIC DNA]</scope>
    <source>
        <strain evidence="1 2">P124</strain>
    </source>
</reference>
<name>A0ABR0E0M8_ZASCE</name>
<comment type="caution">
    <text evidence="1">The sequence shown here is derived from an EMBL/GenBank/DDBJ whole genome shotgun (WGS) entry which is preliminary data.</text>
</comment>
<evidence type="ECO:0008006" key="3">
    <source>
        <dbReference type="Google" id="ProtNLM"/>
    </source>
</evidence>
<dbReference type="Proteomes" id="UP001305779">
    <property type="component" value="Unassembled WGS sequence"/>
</dbReference>
<evidence type="ECO:0000313" key="1">
    <source>
        <dbReference type="EMBL" id="KAK4494796.1"/>
    </source>
</evidence>
<protein>
    <recommendedName>
        <fullName evidence="3">F-box domain-containing protein</fullName>
    </recommendedName>
</protein>
<sequence>MKDRPRARNYAIVDALTVHVHNIPPELFEVIFDLVFETPNAAKVHIDANYKPPAQLQVSHATRASFANAYYSNTIFTYNQESYIRKFFHNLPRQHLDLICRLHLIGYKIEFKEHARTASTRVVRSTYCHKAIQWIEWKGKHQDKHFQQGACCSDSDASGLGAWSCPNDLAVPDDLDNMDGLAEHIQDLPPELFDMILDFVLTPSQTHPSLIAYKPPVQLQISRSTRATFAARFYPLTTFTVPCKSYDLMAYFCDSLPDTHRLSIKHALALDAGRGGSAVFHAGWTWTFELKREDEMLDGSARFLTLSKEEEEKEKEERHSDT</sequence>
<evidence type="ECO:0000313" key="2">
    <source>
        <dbReference type="Proteomes" id="UP001305779"/>
    </source>
</evidence>
<keyword evidence="2" id="KW-1185">Reference proteome</keyword>
<organism evidence="1 2">
    <name type="scientific">Zasmidium cellare</name>
    <name type="common">Wine cellar mold</name>
    <name type="synonym">Racodium cellare</name>
    <dbReference type="NCBI Taxonomy" id="395010"/>
    <lineage>
        <taxon>Eukaryota</taxon>
        <taxon>Fungi</taxon>
        <taxon>Dikarya</taxon>
        <taxon>Ascomycota</taxon>
        <taxon>Pezizomycotina</taxon>
        <taxon>Dothideomycetes</taxon>
        <taxon>Dothideomycetidae</taxon>
        <taxon>Mycosphaerellales</taxon>
        <taxon>Mycosphaerellaceae</taxon>
        <taxon>Zasmidium</taxon>
    </lineage>
</organism>
<proteinExistence type="predicted"/>
<gene>
    <name evidence="1" type="ORF">PRZ48_014152</name>
</gene>